<accession>A0A3U6ZFG6</accession>
<comment type="caution">
    <text evidence="1">The sequence shown here is derived from an EMBL/GenBank/DDBJ whole genome shotgun (WGS) entry which is preliminary data.</text>
</comment>
<evidence type="ECO:0000313" key="2">
    <source>
        <dbReference type="EMBL" id="HAB6340226.1"/>
    </source>
</evidence>
<reference evidence="2" key="3">
    <citation type="submission" date="2019-10" db="EMBL/GenBank/DDBJ databases">
        <authorList>
            <consortium name="NCBI Pathogen Detection Project"/>
        </authorList>
    </citation>
    <scope>NUCLEOTIDE SEQUENCE</scope>
    <source>
        <strain evidence="2">Salmonella enterica</strain>
    </source>
</reference>
<sequence>MTKAPRVQPFVEANWLHNSQDFCTSMNGTQDCLAGYRNRAEVLAGVRGDVSQQVQ</sequence>
<dbReference type="InterPro" id="IPR036709">
    <property type="entry name" value="Autotransporte_beta_dom_sf"/>
</dbReference>
<protein>
    <submittedName>
        <fullName evidence="1">Autotransporter outer membrane beta-barrel domain-containing protein</fullName>
    </submittedName>
</protein>
<reference evidence="1" key="2">
    <citation type="submission" date="2018-08" db="EMBL/GenBank/DDBJ databases">
        <authorList>
            <person name="Ashton P.M."/>
            <person name="Dallman T."/>
            <person name="Nair S."/>
            <person name="De Pinna E."/>
            <person name="Peters T."/>
            <person name="Grant K."/>
        </authorList>
    </citation>
    <scope>NUCLEOTIDE SEQUENCE [LARGE SCALE GENOMIC DNA]</scope>
    <source>
        <strain evidence="1">294779</strain>
    </source>
</reference>
<dbReference type="InterPro" id="IPR006315">
    <property type="entry name" value="OM_autotransptr_brl_dom"/>
</dbReference>
<reference evidence="2" key="1">
    <citation type="journal article" date="2018" name="Genome Biol.">
        <title>SKESA: strategic k-mer extension for scrupulous assemblies.</title>
        <authorList>
            <person name="Souvorov A."/>
            <person name="Agarwala R."/>
            <person name="Lipman D.J."/>
        </authorList>
    </citation>
    <scope>NUCLEOTIDE SEQUENCE</scope>
    <source>
        <strain evidence="2">Salmonella enterica</strain>
    </source>
</reference>
<dbReference type="EMBL" id="AAIBIC010000054">
    <property type="protein sequence ID" value="ECC3917281.1"/>
    <property type="molecule type" value="Genomic_DNA"/>
</dbReference>
<organism evidence="1">
    <name type="scientific">Salmonella diarizonae</name>
    <dbReference type="NCBI Taxonomy" id="59204"/>
    <lineage>
        <taxon>Bacteria</taxon>
        <taxon>Pseudomonadati</taxon>
        <taxon>Pseudomonadota</taxon>
        <taxon>Gammaproteobacteria</taxon>
        <taxon>Enterobacterales</taxon>
        <taxon>Enterobacteriaceae</taxon>
        <taxon>Salmonella</taxon>
    </lineage>
</organism>
<gene>
    <name evidence="1" type="ORF">CTQ69_25670</name>
    <name evidence="2" type="ORF">GB480_15080</name>
</gene>
<dbReference type="Gene3D" id="2.40.128.130">
    <property type="entry name" value="Autotransporter beta-domain"/>
    <property type="match status" value="1"/>
</dbReference>
<dbReference type="GO" id="GO:0019867">
    <property type="term" value="C:outer membrane"/>
    <property type="evidence" value="ECO:0007669"/>
    <property type="project" value="InterPro"/>
</dbReference>
<dbReference type="NCBIfam" id="TIGR01414">
    <property type="entry name" value="autotrans_barl"/>
    <property type="match status" value="1"/>
</dbReference>
<dbReference type="RefSeq" id="WP_114048527.1">
    <property type="nucleotide sequence ID" value="NZ_CP023345.1"/>
</dbReference>
<dbReference type="EMBL" id="DAAHJH010000013">
    <property type="protein sequence ID" value="HAB6340226.1"/>
    <property type="molecule type" value="Genomic_DNA"/>
</dbReference>
<evidence type="ECO:0000313" key="1">
    <source>
        <dbReference type="EMBL" id="ECC3917281.1"/>
    </source>
</evidence>
<dbReference type="AlphaFoldDB" id="A0A3U6ZFG6"/>
<dbReference type="Proteomes" id="UP000839735">
    <property type="component" value="Unassembled WGS sequence"/>
</dbReference>
<proteinExistence type="predicted"/>
<name>A0A3U6ZFG6_SALDZ</name>